<evidence type="ECO:0000256" key="2">
    <source>
        <dbReference type="PIRSR" id="PIRSR617939-1"/>
    </source>
</evidence>
<dbReference type="AlphaFoldDB" id="A0A2W1JFJ4"/>
<evidence type="ECO:0000256" key="3">
    <source>
        <dbReference type="PIRSR" id="PIRSR617939-2"/>
    </source>
</evidence>
<dbReference type="RefSeq" id="WP_110987090.1">
    <property type="nucleotide sequence ID" value="NZ_CAWNWM010000010.1"/>
</dbReference>
<dbReference type="Gene3D" id="3.10.490.10">
    <property type="entry name" value="Gamma-glutamyl cyclotransferase-like"/>
    <property type="match status" value="1"/>
</dbReference>
<dbReference type="Proteomes" id="UP000248857">
    <property type="component" value="Unassembled WGS sequence"/>
</dbReference>
<name>A0A2W1JFJ4_9CYAN</name>
<reference evidence="4 5" key="1">
    <citation type="journal article" date="2018" name="Sci. Rep.">
        <title>A novel species of the marine cyanobacterium Acaryochloris with a unique pigment content and lifestyle.</title>
        <authorList>
            <person name="Partensky F."/>
            <person name="Six C."/>
            <person name="Ratin M."/>
            <person name="Garczarek L."/>
            <person name="Vaulot D."/>
            <person name="Probert I."/>
            <person name="Calteau A."/>
            <person name="Gourvil P."/>
            <person name="Marie D."/>
            <person name="Grebert T."/>
            <person name="Bouchier C."/>
            <person name="Le Panse S."/>
            <person name="Gachenot M."/>
            <person name="Rodriguez F."/>
            <person name="Garrido J.L."/>
        </authorList>
    </citation>
    <scope>NUCLEOTIDE SEQUENCE [LARGE SCALE GENOMIC DNA]</scope>
    <source>
        <strain evidence="4 5">RCC1774</strain>
    </source>
</reference>
<dbReference type="GO" id="GO:0003839">
    <property type="term" value="F:gamma-glutamylcyclotransferase activity"/>
    <property type="evidence" value="ECO:0007669"/>
    <property type="project" value="InterPro"/>
</dbReference>
<feature type="binding site" evidence="3">
    <location>
        <position position="117"/>
    </location>
    <ligand>
        <name>substrate</name>
    </ligand>
</feature>
<dbReference type="EMBL" id="PQWO01000010">
    <property type="protein sequence ID" value="PZD72483.1"/>
    <property type="molecule type" value="Genomic_DNA"/>
</dbReference>
<evidence type="ECO:0000313" key="5">
    <source>
        <dbReference type="Proteomes" id="UP000248857"/>
    </source>
</evidence>
<keyword evidence="1" id="KW-0456">Lyase</keyword>
<comment type="caution">
    <text evidence="4">The sequence shown here is derived from an EMBL/GenBank/DDBJ whole genome shotgun (WGS) entry which is preliminary data.</text>
</comment>
<dbReference type="CDD" id="cd06661">
    <property type="entry name" value="GGCT_like"/>
    <property type="match status" value="1"/>
</dbReference>
<dbReference type="InterPro" id="IPR013024">
    <property type="entry name" value="GGCT-like"/>
</dbReference>
<accession>A0A2W1JFJ4</accession>
<dbReference type="OrthoDB" id="5401862at2"/>
<dbReference type="SUPFAM" id="SSF110857">
    <property type="entry name" value="Gamma-glutamyl cyclotransferase-like"/>
    <property type="match status" value="1"/>
</dbReference>
<dbReference type="Pfam" id="PF13772">
    <property type="entry name" value="AIG2_2"/>
    <property type="match status" value="1"/>
</dbReference>
<dbReference type="PANTHER" id="PTHR12935:SF0">
    <property type="entry name" value="GAMMA-GLUTAMYLCYCLOTRANSFERASE"/>
    <property type="match status" value="1"/>
</dbReference>
<evidence type="ECO:0000256" key="1">
    <source>
        <dbReference type="ARBA" id="ARBA00023239"/>
    </source>
</evidence>
<dbReference type="InterPro" id="IPR017939">
    <property type="entry name" value="G-Glutamylcylcotransferase"/>
</dbReference>
<dbReference type="PANTHER" id="PTHR12935">
    <property type="entry name" value="GAMMA-GLUTAMYLCYCLOTRANSFERASE"/>
    <property type="match status" value="1"/>
</dbReference>
<feature type="active site" description="Proton acceptor" evidence="2">
    <location>
        <position position="77"/>
    </location>
</feature>
<proteinExistence type="predicted"/>
<sequence length="165" mass="18367">MLYFAYGSNMLTARLQQRVPSATAVTSGHIERQHLVFNKLGKDGSGKANIEPHPHQRVYGVVYRMDPCELGPLDQAESLGVGYEHHRVTVQSALGEQEILTYRAIKLATGLKPYRWYLDLMLSGAMTHGLPPDYIAALATCPAALDPDSERRRRHHSLLNMSITA</sequence>
<feature type="binding site" evidence="3">
    <location>
        <begin position="3"/>
        <end position="8"/>
    </location>
    <ligand>
        <name>substrate</name>
    </ligand>
</feature>
<gene>
    <name evidence="4" type="ORF">C1752_03689</name>
</gene>
<dbReference type="InterPro" id="IPR036568">
    <property type="entry name" value="GGCT-like_sf"/>
</dbReference>
<organism evidence="4 5">
    <name type="scientific">Acaryochloris thomasi RCC1774</name>
    <dbReference type="NCBI Taxonomy" id="1764569"/>
    <lineage>
        <taxon>Bacteria</taxon>
        <taxon>Bacillati</taxon>
        <taxon>Cyanobacteriota</taxon>
        <taxon>Cyanophyceae</taxon>
        <taxon>Acaryochloridales</taxon>
        <taxon>Acaryochloridaceae</taxon>
        <taxon>Acaryochloris</taxon>
        <taxon>Acaryochloris thomasi</taxon>
    </lineage>
</organism>
<protein>
    <recommendedName>
        <fullName evidence="6">Gamma-glutamylcyclotransferase AIG2-like domain-containing protein</fullName>
    </recommendedName>
</protein>
<evidence type="ECO:0008006" key="6">
    <source>
        <dbReference type="Google" id="ProtNLM"/>
    </source>
</evidence>
<evidence type="ECO:0000313" key="4">
    <source>
        <dbReference type="EMBL" id="PZD72483.1"/>
    </source>
</evidence>
<keyword evidence="5" id="KW-1185">Reference proteome</keyword>